<evidence type="ECO:0000313" key="2">
    <source>
        <dbReference type="EMBL" id="KAJ7225826.1"/>
    </source>
</evidence>
<feature type="region of interest" description="Disordered" evidence="1">
    <location>
        <begin position="146"/>
        <end position="177"/>
    </location>
</feature>
<evidence type="ECO:0000256" key="1">
    <source>
        <dbReference type="SAM" id="MobiDB-lite"/>
    </source>
</evidence>
<comment type="caution">
    <text evidence="2">The sequence shown here is derived from an EMBL/GenBank/DDBJ whole genome shotgun (WGS) entry which is preliminary data.</text>
</comment>
<gene>
    <name evidence="2" type="ORF">GGX14DRAFT_386566</name>
</gene>
<proteinExistence type="predicted"/>
<organism evidence="2 3">
    <name type="scientific">Mycena pura</name>
    <dbReference type="NCBI Taxonomy" id="153505"/>
    <lineage>
        <taxon>Eukaryota</taxon>
        <taxon>Fungi</taxon>
        <taxon>Dikarya</taxon>
        <taxon>Basidiomycota</taxon>
        <taxon>Agaricomycotina</taxon>
        <taxon>Agaricomycetes</taxon>
        <taxon>Agaricomycetidae</taxon>
        <taxon>Agaricales</taxon>
        <taxon>Marasmiineae</taxon>
        <taxon>Mycenaceae</taxon>
        <taxon>Mycena</taxon>
    </lineage>
</organism>
<name>A0AAD7E354_9AGAR</name>
<feature type="compositionally biased region" description="Basic and acidic residues" evidence="1">
    <location>
        <begin position="147"/>
        <end position="156"/>
    </location>
</feature>
<reference evidence="2" key="1">
    <citation type="submission" date="2023-03" db="EMBL/GenBank/DDBJ databases">
        <title>Massive genome expansion in bonnet fungi (Mycena s.s.) driven by repeated elements and novel gene families across ecological guilds.</title>
        <authorList>
            <consortium name="Lawrence Berkeley National Laboratory"/>
            <person name="Harder C.B."/>
            <person name="Miyauchi S."/>
            <person name="Viragh M."/>
            <person name="Kuo A."/>
            <person name="Thoen E."/>
            <person name="Andreopoulos B."/>
            <person name="Lu D."/>
            <person name="Skrede I."/>
            <person name="Drula E."/>
            <person name="Henrissat B."/>
            <person name="Morin E."/>
            <person name="Kohler A."/>
            <person name="Barry K."/>
            <person name="LaButti K."/>
            <person name="Morin E."/>
            <person name="Salamov A."/>
            <person name="Lipzen A."/>
            <person name="Mereny Z."/>
            <person name="Hegedus B."/>
            <person name="Baldrian P."/>
            <person name="Stursova M."/>
            <person name="Weitz H."/>
            <person name="Taylor A."/>
            <person name="Grigoriev I.V."/>
            <person name="Nagy L.G."/>
            <person name="Martin F."/>
            <person name="Kauserud H."/>
        </authorList>
    </citation>
    <scope>NUCLEOTIDE SEQUENCE</scope>
    <source>
        <strain evidence="2">9144</strain>
    </source>
</reference>
<dbReference type="Proteomes" id="UP001219525">
    <property type="component" value="Unassembled WGS sequence"/>
</dbReference>
<keyword evidence="3" id="KW-1185">Reference proteome</keyword>
<accession>A0AAD7E354</accession>
<dbReference type="EMBL" id="JARJCW010000004">
    <property type="protein sequence ID" value="KAJ7225826.1"/>
    <property type="molecule type" value="Genomic_DNA"/>
</dbReference>
<evidence type="ECO:0000313" key="3">
    <source>
        <dbReference type="Proteomes" id="UP001219525"/>
    </source>
</evidence>
<dbReference type="AlphaFoldDB" id="A0AAD7E354"/>
<protein>
    <submittedName>
        <fullName evidence="2">Uncharacterized protein</fullName>
    </submittedName>
</protein>
<feature type="region of interest" description="Disordered" evidence="1">
    <location>
        <begin position="60"/>
        <end position="88"/>
    </location>
</feature>
<feature type="compositionally biased region" description="Basic residues" evidence="1">
    <location>
        <begin position="66"/>
        <end position="76"/>
    </location>
</feature>
<sequence length="231" mass="25305">MMMGDIIAVQTPQLVRVDSEHREATGPAQIAGAGSERRNLHNVCACGQREAIVRAGCGRRSAGSGRFKRRAAKQRATRSEQRAAGRSGHLWEASVRMGRGKEKRPWTGGWRRMLERRVAGISRRAGPRSGWHVLRAVQQAARLAQHGQREAREHCTTRAAGSARATDSSYGQRDAGREQRAASVKLVVVRRLAGSLRRATGGARAAGLRGRRTAGGRRVRLERRARALAKN</sequence>